<organism evidence="5 7">
    <name type="scientific">Devosia limi DSM 17137</name>
    <dbReference type="NCBI Taxonomy" id="1121477"/>
    <lineage>
        <taxon>Bacteria</taxon>
        <taxon>Pseudomonadati</taxon>
        <taxon>Pseudomonadota</taxon>
        <taxon>Alphaproteobacteria</taxon>
        <taxon>Hyphomicrobiales</taxon>
        <taxon>Devosiaceae</taxon>
        <taxon>Devosia</taxon>
    </lineage>
</organism>
<keyword evidence="7" id="KW-1185">Reference proteome</keyword>
<dbReference type="GO" id="GO:0047580">
    <property type="term" value="F:4-hydroxyproline epimerase activity"/>
    <property type="evidence" value="ECO:0007669"/>
    <property type="project" value="TreeGrafter"/>
</dbReference>
<name>A0A0F5LEL0_9HYPH</name>
<reference evidence="5 7" key="1">
    <citation type="submission" date="2015-03" db="EMBL/GenBank/DDBJ databases">
        <authorList>
            <person name="Hassan Y.I."/>
            <person name="Lepp D."/>
            <person name="Zhou T."/>
        </authorList>
    </citation>
    <scope>NUCLEOTIDE SEQUENCE [LARGE SCALE GENOMIC DNA]</scope>
    <source>
        <strain evidence="5 7">DSM 17137</strain>
    </source>
</reference>
<gene>
    <name evidence="6" type="ORF">SAMN02745223_00572</name>
    <name evidence="5" type="ORF">VW29_16600</name>
</gene>
<comment type="similarity">
    <text evidence="1">Belongs to the proline racemase family.</text>
</comment>
<evidence type="ECO:0000256" key="2">
    <source>
        <dbReference type="ARBA" id="ARBA00023235"/>
    </source>
</evidence>
<dbReference type="RefSeq" id="WP_046136388.1">
    <property type="nucleotide sequence ID" value="NZ_FQVC01000001.1"/>
</dbReference>
<accession>A0A0F5LEL0</accession>
<evidence type="ECO:0000313" key="6">
    <source>
        <dbReference type="EMBL" id="SHE50368.1"/>
    </source>
</evidence>
<evidence type="ECO:0000256" key="3">
    <source>
        <dbReference type="PIRSR" id="PIRSR029792-1"/>
    </source>
</evidence>
<evidence type="ECO:0000256" key="1">
    <source>
        <dbReference type="ARBA" id="ARBA00007529"/>
    </source>
</evidence>
<dbReference type="Pfam" id="PF05544">
    <property type="entry name" value="Pro_racemase"/>
    <property type="match status" value="1"/>
</dbReference>
<evidence type="ECO:0000313" key="8">
    <source>
        <dbReference type="Proteomes" id="UP000184533"/>
    </source>
</evidence>
<dbReference type="SFLD" id="SFLDS00028">
    <property type="entry name" value="Proline_Racemase"/>
    <property type="match status" value="1"/>
</dbReference>
<evidence type="ECO:0000313" key="7">
    <source>
        <dbReference type="Proteomes" id="UP000033608"/>
    </source>
</evidence>
<dbReference type="PATRIC" id="fig|1121477.3.peg.64"/>
<feature type="binding site" evidence="4">
    <location>
        <position position="249"/>
    </location>
    <ligand>
        <name>substrate</name>
    </ligand>
</feature>
<dbReference type="Gene3D" id="3.10.310.10">
    <property type="entry name" value="Diaminopimelate Epimerase, Chain A, domain 1"/>
    <property type="match status" value="2"/>
</dbReference>
<dbReference type="EMBL" id="FQVC01000001">
    <property type="protein sequence ID" value="SHE50368.1"/>
    <property type="molecule type" value="Genomic_DNA"/>
</dbReference>
<dbReference type="PANTHER" id="PTHR33442:SF5">
    <property type="entry name" value="BIFUNCTIONAL TRANS-3-HYDROXY-L-PROLINE DEHYDRATASE_2-EPIMERASE"/>
    <property type="match status" value="1"/>
</dbReference>
<dbReference type="GO" id="GO:0050346">
    <property type="term" value="F:trans-L-3-hydroxyproline dehydratase activity"/>
    <property type="evidence" value="ECO:0007669"/>
    <property type="project" value="UniProtKB-ARBA"/>
</dbReference>
<feature type="binding site" evidence="4">
    <location>
        <begin position="254"/>
        <end position="255"/>
    </location>
    <ligand>
        <name>substrate</name>
    </ligand>
</feature>
<feature type="binding site" evidence="4">
    <location>
        <begin position="92"/>
        <end position="93"/>
    </location>
    <ligand>
        <name>substrate</name>
    </ligand>
</feature>
<feature type="active site" description="Proton donor" evidence="3">
    <location>
        <position position="253"/>
    </location>
</feature>
<dbReference type="FunFam" id="3.10.310.10:FF:000005">
    <property type="entry name" value="Proline racemase"/>
    <property type="match status" value="1"/>
</dbReference>
<dbReference type="InterPro" id="IPR008794">
    <property type="entry name" value="Pro_racemase_fam"/>
</dbReference>
<evidence type="ECO:0000256" key="4">
    <source>
        <dbReference type="PIRSR" id="PIRSR029792-2"/>
    </source>
</evidence>
<evidence type="ECO:0000313" key="5">
    <source>
        <dbReference type="EMBL" id="KKB80629.1"/>
    </source>
</evidence>
<dbReference type="STRING" id="1121477.SAMN02745223_00572"/>
<dbReference type="PIRSF" id="PIRSF029792">
    <property type="entry name" value="Pro_racemase"/>
    <property type="match status" value="1"/>
</dbReference>
<dbReference type="OrthoDB" id="181267at2"/>
<keyword evidence="2" id="KW-0413">Isomerase</keyword>
<feature type="binding site" evidence="4">
    <location>
        <position position="83"/>
    </location>
    <ligand>
        <name>substrate</name>
    </ligand>
</feature>
<dbReference type="EMBL" id="LAJF01000101">
    <property type="protein sequence ID" value="KKB80629.1"/>
    <property type="molecule type" value="Genomic_DNA"/>
</dbReference>
<dbReference type="AlphaFoldDB" id="A0A0F5LEL0"/>
<dbReference type="SUPFAM" id="SSF54506">
    <property type="entry name" value="Diaminopimelate epimerase-like"/>
    <property type="match status" value="1"/>
</dbReference>
<sequence length="344" mass="36937">MRWSKTVTLVEAHAEGEVGRIVTGGVIDVPGATIADKLRHLNEVDDSLRRFLVFEPRASAQMSTCLIFPPTRPDADIAFLILQGDKAHAMSGSNSICLTTVLLETGMLPMQEPETIVRIETASGIVTARATCRNGKCERVTLTMNPSYADQLDAVVDVEGYGKVKVDIAYGGIFYALIDPAQLSLEIRPDQARKLVEAGSAIHRAVNAQLTIAHPEIEAIKGISYTMFNSVNEAGELKGATIMPPGRIDRSPCGTGNSARLAVAAARGLAKPGDRFTARSIIDSTFEVTYASDTTVAGRPAVQPIISGRGWIHGIHQIGVDPTDPYQQGYSVSDTWGDAFDLMN</sequence>
<dbReference type="PANTHER" id="PTHR33442">
    <property type="entry name" value="TRANS-3-HYDROXY-L-PROLINE DEHYDRATASE"/>
    <property type="match status" value="1"/>
</dbReference>
<reference evidence="6 8" key="2">
    <citation type="submission" date="2016-11" db="EMBL/GenBank/DDBJ databases">
        <authorList>
            <person name="Jaros S."/>
            <person name="Januszkiewicz K."/>
            <person name="Wedrychowicz H."/>
        </authorList>
    </citation>
    <scope>NUCLEOTIDE SEQUENCE [LARGE SCALE GENOMIC DNA]</scope>
    <source>
        <strain evidence="6 8">DSM 17137</strain>
    </source>
</reference>
<dbReference type="Proteomes" id="UP000033608">
    <property type="component" value="Unassembled WGS sequence"/>
</dbReference>
<dbReference type="Proteomes" id="UP000184533">
    <property type="component" value="Unassembled WGS sequence"/>
</dbReference>
<feature type="active site" description="Proton acceptor" evidence="3">
    <location>
        <position position="91"/>
    </location>
</feature>
<protein>
    <submittedName>
        <fullName evidence="5">Proline racemase</fullName>
    </submittedName>
</protein>
<proteinExistence type="inferred from homology"/>